<dbReference type="PANTHER" id="PTHR31171:SF3">
    <property type="entry name" value="LY6_PLAUR DOMAIN-CONTAINING PROTEIN 6B"/>
    <property type="match status" value="1"/>
</dbReference>
<proteinExistence type="predicted"/>
<keyword evidence="3" id="KW-1003">Cell membrane</keyword>
<keyword evidence="13" id="KW-1185">Reference proteome</keyword>
<dbReference type="SUPFAM" id="SSF57302">
    <property type="entry name" value="Snake toxin-like"/>
    <property type="match status" value="1"/>
</dbReference>
<evidence type="ECO:0000256" key="11">
    <source>
        <dbReference type="SAM" id="Phobius"/>
    </source>
</evidence>
<evidence type="ECO:0000256" key="6">
    <source>
        <dbReference type="ARBA" id="ARBA00022729"/>
    </source>
</evidence>
<evidence type="ECO:0000313" key="12">
    <source>
        <dbReference type="Ensembl" id="ENSPTXP00000018884.1"/>
    </source>
</evidence>
<comment type="subcellular location">
    <subcellularLocation>
        <location evidence="1">Cell membrane</location>
        <topology evidence="1">Lipid-anchor</topology>
        <topology evidence="1">GPI-anchor</topology>
    </subcellularLocation>
    <subcellularLocation>
        <location evidence="2">Secreted</location>
    </subcellularLocation>
</comment>
<dbReference type="CDD" id="cd23626">
    <property type="entry name" value="TFP_LU_ECD_LYPD6B"/>
    <property type="match status" value="1"/>
</dbReference>
<gene>
    <name evidence="12" type="primary">LYPD6B</name>
</gene>
<reference evidence="12" key="2">
    <citation type="submission" date="2025-09" db="UniProtKB">
        <authorList>
            <consortium name="Ensembl"/>
        </authorList>
    </citation>
    <scope>IDENTIFICATION</scope>
</reference>
<organism evidence="12 13">
    <name type="scientific">Pseudonaja textilis</name>
    <name type="common">Eastern brown snake</name>
    <dbReference type="NCBI Taxonomy" id="8673"/>
    <lineage>
        <taxon>Eukaryota</taxon>
        <taxon>Metazoa</taxon>
        <taxon>Chordata</taxon>
        <taxon>Craniata</taxon>
        <taxon>Vertebrata</taxon>
        <taxon>Euteleostomi</taxon>
        <taxon>Lepidosauria</taxon>
        <taxon>Squamata</taxon>
        <taxon>Bifurcata</taxon>
        <taxon>Unidentata</taxon>
        <taxon>Episquamata</taxon>
        <taxon>Toxicofera</taxon>
        <taxon>Serpentes</taxon>
        <taxon>Colubroidea</taxon>
        <taxon>Elapidae</taxon>
        <taxon>Hydrophiinae</taxon>
        <taxon>Pseudonaja</taxon>
    </lineage>
</organism>
<accession>A0A670Z6V8</accession>
<keyword evidence="8" id="KW-1015">Disulfide bond</keyword>
<dbReference type="GO" id="GO:0030548">
    <property type="term" value="F:acetylcholine receptor regulator activity"/>
    <property type="evidence" value="ECO:0007669"/>
    <property type="project" value="Ensembl"/>
</dbReference>
<evidence type="ECO:0000256" key="10">
    <source>
        <dbReference type="ARBA" id="ARBA00023288"/>
    </source>
</evidence>
<keyword evidence="6" id="KW-0732">Signal</keyword>
<keyword evidence="4" id="KW-0964">Secreted</keyword>
<dbReference type="PANTHER" id="PTHR31171">
    <property type="entry name" value="LY6/PLAUR DOMAIN-CONTAINING PROTEIN 6"/>
    <property type="match status" value="1"/>
</dbReference>
<dbReference type="GO" id="GO:0098552">
    <property type="term" value="C:side of membrane"/>
    <property type="evidence" value="ECO:0007669"/>
    <property type="project" value="UniProtKB-KW"/>
</dbReference>
<sequence length="179" mass="20283">LLVKSTSQYIDGMPLLHRMLAVAFVQILLVSGNWILAKNINFYNVEVDPTPFPSSFKCFTCDNVIDNFNCNRWAEDKWCPQNTQYCLTIHHFTSHGRSLSVTKQCATREECHFVGCHHHRETSHTECVSCCEGMICNVDVPTNHTNAVFVVLHARKTSGGSRQTISISLLVILIIVFRL</sequence>
<evidence type="ECO:0000256" key="7">
    <source>
        <dbReference type="ARBA" id="ARBA00023136"/>
    </source>
</evidence>
<dbReference type="InterPro" id="IPR039457">
    <property type="entry name" value="LYPD6-like"/>
</dbReference>
<dbReference type="OMA" id="FVGCHRH"/>
<evidence type="ECO:0000256" key="8">
    <source>
        <dbReference type="ARBA" id="ARBA00023157"/>
    </source>
</evidence>
<evidence type="ECO:0000256" key="9">
    <source>
        <dbReference type="ARBA" id="ARBA00023180"/>
    </source>
</evidence>
<evidence type="ECO:0000256" key="4">
    <source>
        <dbReference type="ARBA" id="ARBA00022525"/>
    </source>
</evidence>
<dbReference type="AlphaFoldDB" id="A0A670Z6V8"/>
<dbReference type="GeneTree" id="ENSGT00390000000220"/>
<dbReference type="GO" id="GO:0005576">
    <property type="term" value="C:extracellular region"/>
    <property type="evidence" value="ECO:0007669"/>
    <property type="project" value="UniProtKB-SubCell"/>
</dbReference>
<protein>
    <submittedName>
        <fullName evidence="12">LY6/PLAUR domain containing 6B</fullName>
    </submittedName>
</protein>
<feature type="transmembrane region" description="Helical" evidence="11">
    <location>
        <begin position="15"/>
        <end position="36"/>
    </location>
</feature>
<evidence type="ECO:0000256" key="3">
    <source>
        <dbReference type="ARBA" id="ARBA00022475"/>
    </source>
</evidence>
<dbReference type="Ensembl" id="ENSPTXT00000019456.1">
    <property type="protein sequence ID" value="ENSPTXP00000018884.1"/>
    <property type="gene ID" value="ENSPTXG00000013021.1"/>
</dbReference>
<keyword evidence="11" id="KW-0812">Transmembrane</keyword>
<dbReference type="GO" id="GO:0005886">
    <property type="term" value="C:plasma membrane"/>
    <property type="evidence" value="ECO:0007669"/>
    <property type="project" value="UniProtKB-SubCell"/>
</dbReference>
<evidence type="ECO:0000256" key="2">
    <source>
        <dbReference type="ARBA" id="ARBA00004613"/>
    </source>
</evidence>
<keyword evidence="11" id="KW-1133">Transmembrane helix</keyword>
<name>A0A670Z6V8_PSETE</name>
<dbReference type="Pfam" id="PF16975">
    <property type="entry name" value="UPAR_LY6_2"/>
    <property type="match status" value="1"/>
</dbReference>
<keyword evidence="7 11" id="KW-0472">Membrane</keyword>
<evidence type="ECO:0000313" key="13">
    <source>
        <dbReference type="Proteomes" id="UP000472273"/>
    </source>
</evidence>
<keyword evidence="9" id="KW-0325">Glycoprotein</keyword>
<keyword evidence="5" id="KW-0336">GPI-anchor</keyword>
<reference evidence="12" key="1">
    <citation type="submission" date="2025-08" db="UniProtKB">
        <authorList>
            <consortium name="Ensembl"/>
        </authorList>
    </citation>
    <scope>IDENTIFICATION</scope>
</reference>
<dbReference type="Gene3D" id="2.10.60.10">
    <property type="entry name" value="CD59"/>
    <property type="match status" value="1"/>
</dbReference>
<keyword evidence="10" id="KW-0449">Lipoprotein</keyword>
<dbReference type="Proteomes" id="UP000472273">
    <property type="component" value="Unplaced"/>
</dbReference>
<evidence type="ECO:0000256" key="5">
    <source>
        <dbReference type="ARBA" id="ARBA00022622"/>
    </source>
</evidence>
<dbReference type="InterPro" id="IPR045860">
    <property type="entry name" value="Snake_toxin-like_sf"/>
</dbReference>
<evidence type="ECO:0000256" key="1">
    <source>
        <dbReference type="ARBA" id="ARBA00004609"/>
    </source>
</evidence>
<dbReference type="FunFam" id="2.10.60.10:FF:000004">
    <property type="entry name" value="Ly6/PLAUR domain-containing protein 6"/>
    <property type="match status" value="1"/>
</dbReference>